<dbReference type="InterPro" id="IPR001763">
    <property type="entry name" value="Rhodanese-like_dom"/>
</dbReference>
<name>A0ABZ2L4R1_9BACT</name>
<reference evidence="3" key="1">
    <citation type="submission" date="2021-12" db="EMBL/GenBank/DDBJ databases">
        <title>Discovery of the Pendulisporaceae a myxobacterial family with distinct sporulation behavior and unique specialized metabolism.</title>
        <authorList>
            <person name="Garcia R."/>
            <person name="Popoff A."/>
            <person name="Bader C.D."/>
            <person name="Loehr J."/>
            <person name="Walesch S."/>
            <person name="Walt C."/>
            <person name="Boldt J."/>
            <person name="Bunk B."/>
            <person name="Haeckl F.J.F.P.J."/>
            <person name="Gunesch A.P."/>
            <person name="Birkelbach J."/>
            <person name="Nuebel U."/>
            <person name="Pietschmann T."/>
            <person name="Bach T."/>
            <person name="Mueller R."/>
        </authorList>
    </citation>
    <scope>NUCLEOTIDE SEQUENCE</scope>
    <source>
        <strain evidence="3">MSr11367</strain>
    </source>
</reference>
<dbReference type="InterPro" id="IPR036873">
    <property type="entry name" value="Rhodanese-like_dom_sf"/>
</dbReference>
<organism evidence="3 4">
    <name type="scientific">Pendulispora rubella</name>
    <dbReference type="NCBI Taxonomy" id="2741070"/>
    <lineage>
        <taxon>Bacteria</taxon>
        <taxon>Pseudomonadati</taxon>
        <taxon>Myxococcota</taxon>
        <taxon>Myxococcia</taxon>
        <taxon>Myxococcales</taxon>
        <taxon>Sorangiineae</taxon>
        <taxon>Pendulisporaceae</taxon>
        <taxon>Pendulispora</taxon>
    </lineage>
</organism>
<sequence>MPAEPTRISPQEAAEYVTRGYIYLDVRTEEEFAEGRPAHSVNIPFAVLSGGSMAPNPDFVADVSARYPKDAKLVVGCKSGGRSLRAARALLDAGFTDVVDQRAGWDGARDPFGQLTEPGWSRTGLPTEP</sequence>
<dbReference type="EMBL" id="CP089983">
    <property type="protein sequence ID" value="WXB04211.1"/>
    <property type="molecule type" value="Genomic_DNA"/>
</dbReference>
<proteinExistence type="predicted"/>
<feature type="domain" description="Rhodanese" evidence="2">
    <location>
        <begin position="17"/>
        <end position="117"/>
    </location>
</feature>
<dbReference type="PANTHER" id="PTHR45431">
    <property type="entry name" value="RHODANESE-LIKE DOMAIN-CONTAINING PROTEIN 15, CHLOROPLASTIC"/>
    <property type="match status" value="1"/>
</dbReference>
<protein>
    <submittedName>
        <fullName evidence="3">Rhodanese-like domain-containing protein</fullName>
    </submittedName>
</protein>
<dbReference type="Proteomes" id="UP001374803">
    <property type="component" value="Chromosome"/>
</dbReference>
<gene>
    <name evidence="3" type="ORF">LVJ94_45820</name>
</gene>
<dbReference type="InterPro" id="IPR052367">
    <property type="entry name" value="Thiosulfate_ST/Rhodanese-like"/>
</dbReference>
<dbReference type="Gene3D" id="3.40.250.10">
    <property type="entry name" value="Rhodanese-like domain"/>
    <property type="match status" value="1"/>
</dbReference>
<evidence type="ECO:0000313" key="4">
    <source>
        <dbReference type="Proteomes" id="UP001374803"/>
    </source>
</evidence>
<accession>A0ABZ2L4R1</accession>
<evidence type="ECO:0000313" key="3">
    <source>
        <dbReference type="EMBL" id="WXB04211.1"/>
    </source>
</evidence>
<dbReference type="PANTHER" id="PTHR45431:SF3">
    <property type="entry name" value="RHODANESE-LIKE DOMAIN-CONTAINING PROTEIN 15, CHLOROPLASTIC"/>
    <property type="match status" value="1"/>
</dbReference>
<evidence type="ECO:0000256" key="1">
    <source>
        <dbReference type="SAM" id="MobiDB-lite"/>
    </source>
</evidence>
<feature type="region of interest" description="Disordered" evidence="1">
    <location>
        <begin position="109"/>
        <end position="129"/>
    </location>
</feature>
<dbReference type="RefSeq" id="WP_394833848.1">
    <property type="nucleotide sequence ID" value="NZ_CP089929.1"/>
</dbReference>
<dbReference type="SMART" id="SM00450">
    <property type="entry name" value="RHOD"/>
    <property type="match status" value="1"/>
</dbReference>
<dbReference type="Pfam" id="PF00581">
    <property type="entry name" value="Rhodanese"/>
    <property type="match status" value="1"/>
</dbReference>
<dbReference type="PROSITE" id="PS50206">
    <property type="entry name" value="RHODANESE_3"/>
    <property type="match status" value="1"/>
</dbReference>
<dbReference type="SUPFAM" id="SSF52821">
    <property type="entry name" value="Rhodanese/Cell cycle control phosphatase"/>
    <property type="match status" value="1"/>
</dbReference>
<keyword evidence="4" id="KW-1185">Reference proteome</keyword>
<evidence type="ECO:0000259" key="2">
    <source>
        <dbReference type="PROSITE" id="PS50206"/>
    </source>
</evidence>